<dbReference type="AlphaFoldDB" id="A0A9W8QRB3"/>
<name>A0A9W8QRB3_9HYPO</name>
<evidence type="ECO:0000313" key="2">
    <source>
        <dbReference type="EMBL" id="KAJ4176845.1"/>
    </source>
</evidence>
<protein>
    <submittedName>
        <fullName evidence="2">Uncharacterized protein</fullName>
    </submittedName>
</protein>
<gene>
    <name evidence="2" type="ORF">NW755_014195</name>
</gene>
<keyword evidence="3" id="KW-1185">Reference proteome</keyword>
<feature type="compositionally biased region" description="Basic and acidic residues" evidence="1">
    <location>
        <begin position="72"/>
        <end position="84"/>
    </location>
</feature>
<dbReference type="OrthoDB" id="5419928at2759"/>
<feature type="non-terminal residue" evidence="2">
    <location>
        <position position="1"/>
    </location>
</feature>
<sequence>PFKLDEDPKKWDKLTTWIEYLNYEYWWLGKCTSDIERLESEHDKAWQEFVDKIVRPHEMKEFVRNMASPMERANEREQTQRVVERPESEAKRIYLLTQEDPKRFRIPKAKRILLCQV</sequence>
<evidence type="ECO:0000256" key="1">
    <source>
        <dbReference type="SAM" id="MobiDB-lite"/>
    </source>
</evidence>
<organism evidence="2 3">
    <name type="scientific">Fusarium falciforme</name>
    <dbReference type="NCBI Taxonomy" id="195108"/>
    <lineage>
        <taxon>Eukaryota</taxon>
        <taxon>Fungi</taxon>
        <taxon>Dikarya</taxon>
        <taxon>Ascomycota</taxon>
        <taxon>Pezizomycotina</taxon>
        <taxon>Sordariomycetes</taxon>
        <taxon>Hypocreomycetidae</taxon>
        <taxon>Hypocreales</taxon>
        <taxon>Nectriaceae</taxon>
        <taxon>Fusarium</taxon>
        <taxon>Fusarium solani species complex</taxon>
    </lineage>
</organism>
<feature type="region of interest" description="Disordered" evidence="1">
    <location>
        <begin position="65"/>
        <end position="84"/>
    </location>
</feature>
<proteinExistence type="predicted"/>
<reference evidence="2" key="1">
    <citation type="submission" date="2022-09" db="EMBL/GenBank/DDBJ databases">
        <title>Fusarium specimens isolated from Avocado Roots.</title>
        <authorList>
            <person name="Stajich J."/>
            <person name="Roper C."/>
            <person name="Heimlech-Rivalta G."/>
        </authorList>
    </citation>
    <scope>NUCLEOTIDE SEQUENCE</scope>
    <source>
        <strain evidence="2">A02</strain>
    </source>
</reference>
<evidence type="ECO:0000313" key="3">
    <source>
        <dbReference type="Proteomes" id="UP001152087"/>
    </source>
</evidence>
<comment type="caution">
    <text evidence="2">The sequence shown here is derived from an EMBL/GenBank/DDBJ whole genome shotgun (WGS) entry which is preliminary data.</text>
</comment>
<accession>A0A9W8QRB3</accession>
<dbReference type="EMBL" id="JAOQAV010000147">
    <property type="protein sequence ID" value="KAJ4176845.1"/>
    <property type="molecule type" value="Genomic_DNA"/>
</dbReference>
<dbReference type="Proteomes" id="UP001152087">
    <property type="component" value="Unassembled WGS sequence"/>
</dbReference>